<keyword evidence="6" id="KW-0804">Transcription</keyword>
<evidence type="ECO:0000256" key="7">
    <source>
        <dbReference type="ARBA" id="ARBA00023242"/>
    </source>
</evidence>
<gene>
    <name evidence="11" type="ORF">CRE_08585</name>
</gene>
<evidence type="ECO:0000313" key="11">
    <source>
        <dbReference type="EMBL" id="EFO99018.1"/>
    </source>
</evidence>
<dbReference type="Pfam" id="PF00320">
    <property type="entry name" value="GATA"/>
    <property type="match status" value="1"/>
</dbReference>
<dbReference type="Proteomes" id="UP000008281">
    <property type="component" value="Unassembled WGS sequence"/>
</dbReference>
<evidence type="ECO:0000256" key="5">
    <source>
        <dbReference type="ARBA" id="ARBA00023015"/>
    </source>
</evidence>
<organism evidence="12">
    <name type="scientific">Caenorhabditis remanei</name>
    <name type="common">Caenorhabditis vulgaris</name>
    <dbReference type="NCBI Taxonomy" id="31234"/>
    <lineage>
        <taxon>Eukaryota</taxon>
        <taxon>Metazoa</taxon>
        <taxon>Ecdysozoa</taxon>
        <taxon>Nematoda</taxon>
        <taxon>Chromadorea</taxon>
        <taxon>Rhabditida</taxon>
        <taxon>Rhabditina</taxon>
        <taxon>Rhabditomorpha</taxon>
        <taxon>Rhabditoidea</taxon>
        <taxon>Rhabditidae</taxon>
        <taxon>Peloderinae</taxon>
        <taxon>Caenorhabditis</taxon>
    </lineage>
</organism>
<dbReference type="PANTHER" id="PTHR10071:SF281">
    <property type="entry name" value="BOX A-BINDING FACTOR-RELATED"/>
    <property type="match status" value="1"/>
</dbReference>
<dbReference type="GO" id="GO:0005634">
    <property type="term" value="C:nucleus"/>
    <property type="evidence" value="ECO:0007669"/>
    <property type="project" value="UniProtKB-SubCell"/>
</dbReference>
<name>E3NIJ5_CAERE</name>
<proteinExistence type="predicted"/>
<dbReference type="GO" id="GO:0000978">
    <property type="term" value="F:RNA polymerase II cis-regulatory region sequence-specific DNA binding"/>
    <property type="evidence" value="ECO:0007669"/>
    <property type="project" value="TreeGrafter"/>
</dbReference>
<keyword evidence="7" id="KW-0539">Nucleus</keyword>
<keyword evidence="5" id="KW-0805">Transcription regulation</keyword>
<protein>
    <recommendedName>
        <fullName evidence="10">GATA-type domain-containing protein</fullName>
    </recommendedName>
</protein>
<dbReference type="STRING" id="31234.E3NIJ5"/>
<accession>E3NIJ5</accession>
<evidence type="ECO:0000256" key="6">
    <source>
        <dbReference type="ARBA" id="ARBA00023163"/>
    </source>
</evidence>
<evidence type="ECO:0000256" key="2">
    <source>
        <dbReference type="ARBA" id="ARBA00022723"/>
    </source>
</evidence>
<dbReference type="GO" id="GO:0008270">
    <property type="term" value="F:zinc ion binding"/>
    <property type="evidence" value="ECO:0007669"/>
    <property type="project" value="UniProtKB-KW"/>
</dbReference>
<keyword evidence="3 8" id="KW-0863">Zinc-finger</keyword>
<evidence type="ECO:0000256" key="9">
    <source>
        <dbReference type="SAM" id="MobiDB-lite"/>
    </source>
</evidence>
<feature type="region of interest" description="Disordered" evidence="9">
    <location>
        <begin position="146"/>
        <end position="175"/>
    </location>
</feature>
<dbReference type="PANTHER" id="PTHR10071">
    <property type="entry name" value="TRANSCRIPTION FACTOR GATA FAMILY MEMBER"/>
    <property type="match status" value="1"/>
</dbReference>
<dbReference type="Gene3D" id="3.30.50.10">
    <property type="entry name" value="Erythroid Transcription Factor GATA-1, subunit A"/>
    <property type="match status" value="1"/>
</dbReference>
<dbReference type="GO" id="GO:0000122">
    <property type="term" value="P:negative regulation of transcription by RNA polymerase II"/>
    <property type="evidence" value="ECO:0007669"/>
    <property type="project" value="TreeGrafter"/>
</dbReference>
<dbReference type="InterPro" id="IPR013088">
    <property type="entry name" value="Znf_NHR/GATA"/>
</dbReference>
<keyword evidence="4" id="KW-0862">Zinc</keyword>
<keyword evidence="2" id="KW-0479">Metal-binding</keyword>
<evidence type="ECO:0000313" key="12">
    <source>
        <dbReference type="Proteomes" id="UP000008281"/>
    </source>
</evidence>
<dbReference type="InterPro" id="IPR039355">
    <property type="entry name" value="Transcription_factor_GATA"/>
</dbReference>
<dbReference type="EMBL" id="DS268703">
    <property type="protein sequence ID" value="EFO99018.1"/>
    <property type="molecule type" value="Genomic_DNA"/>
</dbReference>
<dbReference type="GO" id="GO:0045165">
    <property type="term" value="P:cell fate commitment"/>
    <property type="evidence" value="ECO:0007669"/>
    <property type="project" value="TreeGrafter"/>
</dbReference>
<evidence type="ECO:0000256" key="1">
    <source>
        <dbReference type="ARBA" id="ARBA00004123"/>
    </source>
</evidence>
<feature type="domain" description="GATA-type" evidence="10">
    <location>
        <begin position="102"/>
        <end position="154"/>
    </location>
</feature>
<evidence type="ECO:0000259" key="10">
    <source>
        <dbReference type="PROSITE" id="PS50114"/>
    </source>
</evidence>
<dbReference type="PROSITE" id="PS50114">
    <property type="entry name" value="GATA_ZN_FINGER_2"/>
    <property type="match status" value="1"/>
</dbReference>
<dbReference type="InterPro" id="IPR000679">
    <property type="entry name" value="Znf_GATA"/>
</dbReference>
<sequence>MNQQPCTGFHKLQSDVSNMFAYLNHRIDQMESTLLNQVSPNPTVVVTPNLDTQELLDMIVAAQFGTGEAQPVIVSPDYGSTPDIYNFQTGVLVSTLSASPPPSIPTKCSNCHTEKTTTWRRIGGCSVCNSCGLYYKKHKIHRPISMRKEKIQQRCRRPKGQKSPGSDSSSEVSGDVVMNHLEQLLKLTE</sequence>
<dbReference type="HOGENOM" id="CLU_1435678_0_0_1"/>
<dbReference type="SUPFAM" id="SSF57716">
    <property type="entry name" value="Glucocorticoid receptor-like (DNA-binding domain)"/>
    <property type="match status" value="1"/>
</dbReference>
<dbReference type="GO" id="GO:0000981">
    <property type="term" value="F:DNA-binding transcription factor activity, RNA polymerase II-specific"/>
    <property type="evidence" value="ECO:0007669"/>
    <property type="project" value="TreeGrafter"/>
</dbReference>
<feature type="compositionally biased region" description="Low complexity" evidence="9">
    <location>
        <begin position="163"/>
        <end position="175"/>
    </location>
</feature>
<dbReference type="OrthoDB" id="515401at2759"/>
<evidence type="ECO:0000256" key="8">
    <source>
        <dbReference type="PROSITE-ProRule" id="PRU00094"/>
    </source>
</evidence>
<reference evidence="11" key="1">
    <citation type="submission" date="2007-07" db="EMBL/GenBank/DDBJ databases">
        <title>PCAP assembly of the Caenorhabditis remanei genome.</title>
        <authorList>
            <consortium name="The Caenorhabditis remanei Sequencing Consortium"/>
            <person name="Wilson R.K."/>
        </authorList>
    </citation>
    <scope>NUCLEOTIDE SEQUENCE [LARGE SCALE GENOMIC DNA]</scope>
    <source>
        <strain evidence="11">PB4641</strain>
    </source>
</reference>
<dbReference type="SMART" id="SM00401">
    <property type="entry name" value="ZnF_GATA"/>
    <property type="match status" value="1"/>
</dbReference>
<keyword evidence="12" id="KW-1185">Reference proteome</keyword>
<dbReference type="AlphaFoldDB" id="E3NIJ5"/>
<comment type="subcellular location">
    <subcellularLocation>
        <location evidence="1">Nucleus</location>
    </subcellularLocation>
</comment>
<dbReference type="CDD" id="cd00202">
    <property type="entry name" value="ZnF_GATA"/>
    <property type="match status" value="1"/>
</dbReference>
<dbReference type="eggNOG" id="KOG1601">
    <property type="taxonomic scope" value="Eukaryota"/>
</dbReference>
<dbReference type="GO" id="GO:0045944">
    <property type="term" value="P:positive regulation of transcription by RNA polymerase II"/>
    <property type="evidence" value="ECO:0007669"/>
    <property type="project" value="TreeGrafter"/>
</dbReference>
<evidence type="ECO:0000256" key="4">
    <source>
        <dbReference type="ARBA" id="ARBA00022833"/>
    </source>
</evidence>
<evidence type="ECO:0000256" key="3">
    <source>
        <dbReference type="ARBA" id="ARBA00022771"/>
    </source>
</evidence>
<dbReference type="InParanoid" id="E3NIJ5"/>